<dbReference type="InterPro" id="IPR000254">
    <property type="entry name" value="CBD"/>
</dbReference>
<keyword evidence="8" id="KW-1185">Reference proteome</keyword>
<name>A0A4Q2D856_9AGAR</name>
<gene>
    <name evidence="7" type="ORF">EST38_g10141</name>
</gene>
<dbReference type="Proteomes" id="UP000290288">
    <property type="component" value="Unassembled WGS sequence"/>
</dbReference>
<dbReference type="PANTHER" id="PTHR11474">
    <property type="entry name" value="TYROSINASE FAMILY MEMBER"/>
    <property type="match status" value="1"/>
</dbReference>
<dbReference type="SMART" id="SM00236">
    <property type="entry name" value="fCBD"/>
    <property type="match status" value="1"/>
</dbReference>
<dbReference type="Pfam" id="PF13472">
    <property type="entry name" value="Lipase_GDSL_2"/>
    <property type="match status" value="1"/>
</dbReference>
<evidence type="ECO:0000313" key="7">
    <source>
        <dbReference type="EMBL" id="RXW15713.1"/>
    </source>
</evidence>
<dbReference type="GO" id="GO:0016491">
    <property type="term" value="F:oxidoreductase activity"/>
    <property type="evidence" value="ECO:0007669"/>
    <property type="project" value="InterPro"/>
</dbReference>
<protein>
    <recommendedName>
        <fullName evidence="6">CBM1 domain-containing protein</fullName>
    </recommendedName>
</protein>
<keyword evidence="3" id="KW-0186">Copper</keyword>
<dbReference type="PROSITE" id="PS51164">
    <property type="entry name" value="CBM1_2"/>
    <property type="match status" value="1"/>
</dbReference>
<proteinExistence type="predicted"/>
<dbReference type="SUPFAM" id="SSF57180">
    <property type="entry name" value="Cellulose-binding domain"/>
    <property type="match status" value="1"/>
</dbReference>
<dbReference type="GO" id="GO:0030248">
    <property type="term" value="F:cellulose binding"/>
    <property type="evidence" value="ECO:0007669"/>
    <property type="project" value="InterPro"/>
</dbReference>
<dbReference type="GO" id="GO:0046872">
    <property type="term" value="F:metal ion binding"/>
    <property type="evidence" value="ECO:0007669"/>
    <property type="project" value="UniProtKB-KW"/>
</dbReference>
<accession>A0A4Q2D856</accession>
<feature type="signal peptide" evidence="5">
    <location>
        <begin position="1"/>
        <end position="21"/>
    </location>
</feature>
<evidence type="ECO:0000256" key="3">
    <source>
        <dbReference type="ARBA" id="ARBA00023008"/>
    </source>
</evidence>
<dbReference type="InterPro" id="IPR002227">
    <property type="entry name" value="Tyrosinase_Cu-bd"/>
</dbReference>
<reference evidence="7 8" key="1">
    <citation type="submission" date="2019-01" db="EMBL/GenBank/DDBJ databases">
        <title>Draft genome sequence of Psathyrella aberdarensis IHI B618.</title>
        <authorList>
            <person name="Buettner E."/>
            <person name="Kellner H."/>
        </authorList>
    </citation>
    <scope>NUCLEOTIDE SEQUENCE [LARGE SCALE GENOMIC DNA]</scope>
    <source>
        <strain evidence="7 8">IHI B618</strain>
    </source>
</reference>
<feature type="domain" description="CBM1" evidence="6">
    <location>
        <begin position="21"/>
        <end position="57"/>
    </location>
</feature>
<sequence>MLSKISASLALVGLLAQAALAVVPLYGQCGGQGYTGDTVCVSGGSCVKLNEWYSQCQPGGAPTNTVPTTTAVPTPTPTTPTTTAAPTPTQTVPSGPLLVLPLGDSITWGMGSNDGNAYRKELKDQLTANGYTTDFIGSVKNGNMQDNDNEGHSGATIAQISGYADTPLRQRPHVITLKAGTNDMIGSDTANAPNRLMQLIDKIFTASPDATVLVANLIPLSFSQANVNTYNQRIQTLVEQRISQGQKLVFVSMSSVTTSDLADGVHPNAAGRDMTVADRVDYTRAVKCLQQIPSSSVRQGVKTRFDEFQACHIDLTNQVHQVGHFLAWHRHFLTLYAKAMRDECGYQGPATYWDWSRDADGSGSMANSPIFDPVTGFGGNGVPGTYTPPPATGNPGFPGFPGFPGGGISGGCVSTGPFNTTKVNLGPGSAIGEHCLVRGFNEGMKSSLVSSNVRTVLSQTTFESFRTALENGGRGIAGMGLHGGGHAVVGGELLDPFSSPGDPLFYLHHGNLDRIWWRWQMADPTNRLYALSGPTTQTPPFTNITLDFKMPFTTIAQPLAVREVMDIESEPSCFQYAD</sequence>
<evidence type="ECO:0000313" key="8">
    <source>
        <dbReference type="Proteomes" id="UP000290288"/>
    </source>
</evidence>
<dbReference type="InterPro" id="IPR050316">
    <property type="entry name" value="Tyrosinase/Hemocyanin"/>
</dbReference>
<dbReference type="Pfam" id="PF00264">
    <property type="entry name" value="Tyrosinase"/>
    <property type="match status" value="1"/>
</dbReference>
<feature type="region of interest" description="Disordered" evidence="4">
    <location>
        <begin position="62"/>
        <end position="94"/>
    </location>
</feature>
<keyword evidence="2 5" id="KW-0732">Signal</keyword>
<dbReference type="InterPro" id="IPR013830">
    <property type="entry name" value="SGNH_hydro"/>
</dbReference>
<evidence type="ECO:0000256" key="5">
    <source>
        <dbReference type="SAM" id="SignalP"/>
    </source>
</evidence>
<feature type="chain" id="PRO_5020859404" description="CBM1 domain-containing protein" evidence="5">
    <location>
        <begin position="22"/>
        <end position="578"/>
    </location>
</feature>
<dbReference type="PROSITE" id="PS00562">
    <property type="entry name" value="CBM1_1"/>
    <property type="match status" value="1"/>
</dbReference>
<dbReference type="CDD" id="cd01833">
    <property type="entry name" value="XynB_like"/>
    <property type="match status" value="1"/>
</dbReference>
<dbReference type="EMBL" id="SDEE01000520">
    <property type="protein sequence ID" value="RXW15713.1"/>
    <property type="molecule type" value="Genomic_DNA"/>
</dbReference>
<dbReference type="PRINTS" id="PR00092">
    <property type="entry name" value="TYROSINASE"/>
</dbReference>
<dbReference type="SUPFAM" id="SSF48056">
    <property type="entry name" value="Di-copper centre-containing domain"/>
    <property type="match status" value="1"/>
</dbReference>
<comment type="caution">
    <text evidence="7">The sequence shown here is derived from an EMBL/GenBank/DDBJ whole genome shotgun (WGS) entry which is preliminary data.</text>
</comment>
<dbReference type="GO" id="GO:0005975">
    <property type="term" value="P:carbohydrate metabolic process"/>
    <property type="evidence" value="ECO:0007669"/>
    <property type="project" value="InterPro"/>
</dbReference>
<dbReference type="InterPro" id="IPR008922">
    <property type="entry name" value="Di-copper_centre_dom_sf"/>
</dbReference>
<evidence type="ECO:0000259" key="6">
    <source>
        <dbReference type="PROSITE" id="PS51164"/>
    </source>
</evidence>
<dbReference type="PROSITE" id="PS00498">
    <property type="entry name" value="TYROSINASE_2"/>
    <property type="match status" value="1"/>
</dbReference>
<dbReference type="STRING" id="2316362.A0A4Q2D856"/>
<dbReference type="PANTHER" id="PTHR11474:SF126">
    <property type="entry name" value="TYROSINASE-LIKE PROTEIN TYR-1-RELATED"/>
    <property type="match status" value="1"/>
</dbReference>
<keyword evidence="1" id="KW-0479">Metal-binding</keyword>
<dbReference type="InterPro" id="IPR035971">
    <property type="entry name" value="CBD_sf"/>
</dbReference>
<dbReference type="GO" id="GO:0005576">
    <property type="term" value="C:extracellular region"/>
    <property type="evidence" value="ECO:0007669"/>
    <property type="project" value="InterPro"/>
</dbReference>
<dbReference type="Pfam" id="PF00734">
    <property type="entry name" value="CBM_1"/>
    <property type="match status" value="1"/>
</dbReference>
<dbReference type="AlphaFoldDB" id="A0A4Q2D856"/>
<evidence type="ECO:0000256" key="1">
    <source>
        <dbReference type="ARBA" id="ARBA00022723"/>
    </source>
</evidence>
<evidence type="ECO:0000256" key="2">
    <source>
        <dbReference type="ARBA" id="ARBA00022729"/>
    </source>
</evidence>
<organism evidence="7 8">
    <name type="scientific">Candolleomyces aberdarensis</name>
    <dbReference type="NCBI Taxonomy" id="2316362"/>
    <lineage>
        <taxon>Eukaryota</taxon>
        <taxon>Fungi</taxon>
        <taxon>Dikarya</taxon>
        <taxon>Basidiomycota</taxon>
        <taxon>Agaricomycotina</taxon>
        <taxon>Agaricomycetes</taxon>
        <taxon>Agaricomycetidae</taxon>
        <taxon>Agaricales</taxon>
        <taxon>Agaricineae</taxon>
        <taxon>Psathyrellaceae</taxon>
        <taxon>Candolleomyces</taxon>
    </lineage>
</organism>
<dbReference type="SUPFAM" id="SSF52266">
    <property type="entry name" value="SGNH hydrolase"/>
    <property type="match status" value="1"/>
</dbReference>
<dbReference type="Gene3D" id="1.10.1280.10">
    <property type="entry name" value="Di-copper center containing domain from catechol oxidase"/>
    <property type="match status" value="1"/>
</dbReference>
<dbReference type="OrthoDB" id="6132182at2759"/>
<evidence type="ECO:0000256" key="4">
    <source>
        <dbReference type="SAM" id="MobiDB-lite"/>
    </source>
</evidence>